<keyword evidence="1" id="KW-0132">Cell division</keyword>
<reference evidence="1" key="2">
    <citation type="submission" date="2020-09" db="EMBL/GenBank/DDBJ databases">
        <authorList>
            <person name="Sun Q."/>
            <person name="Kim S."/>
        </authorList>
    </citation>
    <scope>NUCLEOTIDE SEQUENCE</scope>
    <source>
        <strain evidence="1">KCTC 42731</strain>
    </source>
</reference>
<dbReference type="Gene3D" id="3.40.50.300">
    <property type="entry name" value="P-loop containing nucleotide triphosphate hydrolases"/>
    <property type="match status" value="1"/>
</dbReference>
<reference evidence="1" key="1">
    <citation type="journal article" date="2014" name="Int. J. Syst. Evol. Microbiol.">
        <title>Complete genome sequence of Corynebacterium casei LMG S-19264T (=DSM 44701T), isolated from a smear-ripened cheese.</title>
        <authorList>
            <consortium name="US DOE Joint Genome Institute (JGI-PGF)"/>
            <person name="Walter F."/>
            <person name="Albersmeier A."/>
            <person name="Kalinowski J."/>
            <person name="Ruckert C."/>
        </authorList>
    </citation>
    <scope>NUCLEOTIDE SEQUENCE</scope>
    <source>
        <strain evidence="1">KCTC 42731</strain>
    </source>
</reference>
<sequence>MGAGKSTLSTQHAQAENAVLISEDTWLATHYPDCIQTFEDYLTFSSRIKPFIKHHVMNILATGTNVVMDFPANTVKQRLWFKALCQQANCSHKLYYIERTNEQCLAQLAKRRQQYPERAHFDNEQVFHQVTAYFEAPQNDEGFEITII</sequence>
<evidence type="ECO:0000313" key="1">
    <source>
        <dbReference type="EMBL" id="GHF94282.1"/>
    </source>
</evidence>
<gene>
    <name evidence="1" type="ORF">GCM10017161_23150</name>
</gene>
<name>A0A919BJ89_9GAMM</name>
<dbReference type="InterPro" id="IPR027417">
    <property type="entry name" value="P-loop_NTPase"/>
</dbReference>
<dbReference type="GO" id="GO:0051301">
    <property type="term" value="P:cell division"/>
    <property type="evidence" value="ECO:0007669"/>
    <property type="project" value="UniProtKB-KW"/>
</dbReference>
<comment type="caution">
    <text evidence="1">The sequence shown here is derived from an EMBL/GenBank/DDBJ whole genome shotgun (WGS) entry which is preliminary data.</text>
</comment>
<dbReference type="Pfam" id="PF13671">
    <property type="entry name" value="AAA_33"/>
    <property type="match status" value="1"/>
</dbReference>
<organism evidence="1 2">
    <name type="scientific">Thalassotalea marina</name>
    <dbReference type="NCBI Taxonomy" id="1673741"/>
    <lineage>
        <taxon>Bacteria</taxon>
        <taxon>Pseudomonadati</taxon>
        <taxon>Pseudomonadota</taxon>
        <taxon>Gammaproteobacteria</taxon>
        <taxon>Alteromonadales</taxon>
        <taxon>Colwelliaceae</taxon>
        <taxon>Thalassotalea</taxon>
    </lineage>
</organism>
<dbReference type="Proteomes" id="UP000623842">
    <property type="component" value="Unassembled WGS sequence"/>
</dbReference>
<proteinExistence type="predicted"/>
<dbReference type="SUPFAM" id="SSF52540">
    <property type="entry name" value="P-loop containing nucleoside triphosphate hydrolases"/>
    <property type="match status" value="1"/>
</dbReference>
<dbReference type="AlphaFoldDB" id="A0A919BJ89"/>
<evidence type="ECO:0000313" key="2">
    <source>
        <dbReference type="Proteomes" id="UP000623842"/>
    </source>
</evidence>
<dbReference type="EMBL" id="BNCK01000005">
    <property type="protein sequence ID" value="GHF94282.1"/>
    <property type="molecule type" value="Genomic_DNA"/>
</dbReference>
<keyword evidence="2" id="KW-1185">Reference proteome</keyword>
<keyword evidence="1" id="KW-0131">Cell cycle</keyword>
<protein>
    <submittedName>
        <fullName evidence="1">Cell division protein ZipA</fullName>
    </submittedName>
</protein>
<accession>A0A919BJ89</accession>